<dbReference type="AlphaFoldDB" id="A0AA89BN75"/>
<evidence type="ECO:0000313" key="7">
    <source>
        <dbReference type="EMBL" id="KAK3087658.1"/>
    </source>
</evidence>
<reference evidence="7" key="1">
    <citation type="submission" date="2019-08" db="EMBL/GenBank/DDBJ databases">
        <title>The improved chromosome-level genome for the pearl oyster Pinctada fucata martensii using PacBio sequencing and Hi-C.</title>
        <authorList>
            <person name="Zheng Z."/>
        </authorList>
    </citation>
    <scope>NUCLEOTIDE SEQUENCE</scope>
    <source>
        <strain evidence="7">ZZ-2019</strain>
        <tissue evidence="7">Adductor muscle</tissue>
    </source>
</reference>
<keyword evidence="1 5" id="KW-0813">Transport</keyword>
<dbReference type="InterPro" id="IPR012292">
    <property type="entry name" value="Globin/Proto"/>
</dbReference>
<keyword evidence="8" id="KW-1185">Reference proteome</keyword>
<gene>
    <name evidence="7" type="ORF">FSP39_008833</name>
</gene>
<dbReference type="InterPro" id="IPR044399">
    <property type="entry name" value="Mb-like_M"/>
</dbReference>
<keyword evidence="3" id="KW-0479">Metal-binding</keyword>
<comment type="caution">
    <text evidence="7">The sequence shown here is derived from an EMBL/GenBank/DDBJ whole genome shotgun (WGS) entry which is preliminary data.</text>
</comment>
<dbReference type="InterPro" id="IPR009050">
    <property type="entry name" value="Globin-like_sf"/>
</dbReference>
<dbReference type="GO" id="GO:0020037">
    <property type="term" value="F:heme binding"/>
    <property type="evidence" value="ECO:0007669"/>
    <property type="project" value="InterPro"/>
</dbReference>
<evidence type="ECO:0000256" key="1">
    <source>
        <dbReference type="ARBA" id="ARBA00022448"/>
    </source>
</evidence>
<proteinExistence type="inferred from homology"/>
<evidence type="ECO:0000256" key="4">
    <source>
        <dbReference type="ARBA" id="ARBA00023004"/>
    </source>
</evidence>
<evidence type="ECO:0000313" key="8">
    <source>
        <dbReference type="Proteomes" id="UP001186944"/>
    </source>
</evidence>
<keyword evidence="5" id="KW-0561">Oxygen transport</keyword>
<dbReference type="EMBL" id="VSWD01000011">
    <property type="protein sequence ID" value="KAK3087658.1"/>
    <property type="molecule type" value="Genomic_DNA"/>
</dbReference>
<evidence type="ECO:0000256" key="2">
    <source>
        <dbReference type="ARBA" id="ARBA00022617"/>
    </source>
</evidence>
<accession>A0AA89BN75</accession>
<evidence type="ECO:0000259" key="6">
    <source>
        <dbReference type="Pfam" id="PF00042"/>
    </source>
</evidence>
<name>A0AA89BN75_PINIB</name>
<dbReference type="CDD" id="cd01040">
    <property type="entry name" value="Mb-like"/>
    <property type="match status" value="1"/>
</dbReference>
<evidence type="ECO:0000256" key="5">
    <source>
        <dbReference type="RuleBase" id="RU000356"/>
    </source>
</evidence>
<dbReference type="GO" id="GO:0019825">
    <property type="term" value="F:oxygen binding"/>
    <property type="evidence" value="ECO:0007669"/>
    <property type="project" value="InterPro"/>
</dbReference>
<dbReference type="Proteomes" id="UP001186944">
    <property type="component" value="Unassembled WGS sequence"/>
</dbReference>
<dbReference type="Gene3D" id="1.10.490.10">
    <property type="entry name" value="Globins"/>
    <property type="match status" value="1"/>
</dbReference>
<feature type="domain" description="Globin" evidence="6">
    <location>
        <begin position="4"/>
        <end position="75"/>
    </location>
</feature>
<dbReference type="GO" id="GO:0005344">
    <property type="term" value="F:oxygen carrier activity"/>
    <property type="evidence" value="ECO:0007669"/>
    <property type="project" value="UniProtKB-KW"/>
</dbReference>
<comment type="similarity">
    <text evidence="5">Belongs to the globin family.</text>
</comment>
<dbReference type="InterPro" id="IPR000971">
    <property type="entry name" value="Globin"/>
</dbReference>
<keyword evidence="4" id="KW-0408">Iron</keyword>
<protein>
    <recommendedName>
        <fullName evidence="6">Globin domain-containing protein</fullName>
    </recommendedName>
</protein>
<dbReference type="SUPFAM" id="SSF46458">
    <property type="entry name" value="Globin-like"/>
    <property type="match status" value="1"/>
</dbReference>
<organism evidence="7 8">
    <name type="scientific">Pinctada imbricata</name>
    <name type="common">Atlantic pearl-oyster</name>
    <name type="synonym">Pinctada martensii</name>
    <dbReference type="NCBI Taxonomy" id="66713"/>
    <lineage>
        <taxon>Eukaryota</taxon>
        <taxon>Metazoa</taxon>
        <taxon>Spiralia</taxon>
        <taxon>Lophotrochozoa</taxon>
        <taxon>Mollusca</taxon>
        <taxon>Bivalvia</taxon>
        <taxon>Autobranchia</taxon>
        <taxon>Pteriomorphia</taxon>
        <taxon>Pterioida</taxon>
        <taxon>Pterioidea</taxon>
        <taxon>Pteriidae</taxon>
        <taxon>Pinctada</taxon>
    </lineage>
</organism>
<evidence type="ECO:0000256" key="3">
    <source>
        <dbReference type="ARBA" id="ARBA00022723"/>
    </source>
</evidence>
<keyword evidence="2 5" id="KW-0349">Heme</keyword>
<dbReference type="Pfam" id="PF00042">
    <property type="entry name" value="Globin"/>
    <property type="match status" value="1"/>
</dbReference>
<dbReference type="GO" id="GO:0046872">
    <property type="term" value="F:metal ion binding"/>
    <property type="evidence" value="ECO:0007669"/>
    <property type="project" value="UniProtKB-KW"/>
</dbReference>
<sequence>MQEQLKKLFTSLMIPNGQSYLIDEEKLRQHAVIVMEGLGAAVESLEDSIYLTNLLIAMGERHYNYKVRPDMLGRFFCNRTCFKIQRSCDVQYVIGQGYKERGVNSDT</sequence>